<proteinExistence type="predicted"/>
<protein>
    <recommendedName>
        <fullName evidence="2">FCP1 homology domain-containing protein</fullName>
    </recommendedName>
</protein>
<dbReference type="AlphaFoldDB" id="A0A7S0RZJ5"/>
<evidence type="ECO:0000313" key="1">
    <source>
        <dbReference type="EMBL" id="CAD8691474.1"/>
    </source>
</evidence>
<reference evidence="1" key="1">
    <citation type="submission" date="2021-01" db="EMBL/GenBank/DDBJ databases">
        <authorList>
            <person name="Corre E."/>
            <person name="Pelletier E."/>
            <person name="Niang G."/>
            <person name="Scheremetjew M."/>
            <person name="Finn R."/>
            <person name="Kale V."/>
            <person name="Holt S."/>
            <person name="Cochrane G."/>
            <person name="Meng A."/>
            <person name="Brown T."/>
            <person name="Cohen L."/>
        </authorList>
    </citation>
    <scope>NUCLEOTIDE SEQUENCE</scope>
    <source>
        <strain evidence="1">SAG 11-49</strain>
    </source>
</reference>
<sequence length="169" mass="18023">MSQKSLLFLDVDGVLHPLRLEFKDGKIIDDHCFQPACMQQLKRVVEATGAEIVLSSSWRAYEGPRLKLLQALQPYGLTFTRWTTTLDLDGTRGSQILHFVSQNAAQVGEWAVVDDEPLLRAAAPGSLMEGVVAARAVKTDGAVGMTAADADALIAILTGAGDAGAGEDE</sequence>
<name>A0A7S0RZJ5_9CHLO</name>
<dbReference type="Pfam" id="PF18143">
    <property type="entry name" value="HAD_SAK_2"/>
    <property type="match status" value="1"/>
</dbReference>
<evidence type="ECO:0008006" key="2">
    <source>
        <dbReference type="Google" id="ProtNLM"/>
    </source>
</evidence>
<accession>A0A7S0RZJ5</accession>
<organism evidence="1">
    <name type="scientific">Chlamydomonas leiostraca</name>
    <dbReference type="NCBI Taxonomy" id="1034604"/>
    <lineage>
        <taxon>Eukaryota</taxon>
        <taxon>Viridiplantae</taxon>
        <taxon>Chlorophyta</taxon>
        <taxon>core chlorophytes</taxon>
        <taxon>Chlorophyceae</taxon>
        <taxon>CS clade</taxon>
        <taxon>Chlamydomonadales</taxon>
        <taxon>Chlamydomonadaceae</taxon>
        <taxon>Chlamydomonas</taxon>
    </lineage>
</organism>
<gene>
    <name evidence="1" type="ORF">CLEI1391_LOCUS15657</name>
</gene>
<dbReference type="EMBL" id="HBFB01027994">
    <property type="protein sequence ID" value="CAD8691474.1"/>
    <property type="molecule type" value="Transcribed_RNA"/>
</dbReference>